<accession>A0A2L2U0S5</accession>
<keyword evidence="1" id="KW-0472">Membrane</keyword>
<dbReference type="GeneID" id="37255616"/>
<dbReference type="KEGG" id="fvn:FVRRES_03977"/>
<dbReference type="EMBL" id="LN649229">
    <property type="protein sequence ID" value="CEI67465.1"/>
    <property type="molecule type" value="Genomic_DNA"/>
</dbReference>
<dbReference type="Proteomes" id="UP000245910">
    <property type="component" value="Chromosome I"/>
</dbReference>
<dbReference type="AlphaFoldDB" id="A0A2L2U0S5"/>
<feature type="transmembrane region" description="Helical" evidence="1">
    <location>
        <begin position="12"/>
        <end position="33"/>
    </location>
</feature>
<protein>
    <submittedName>
        <fullName evidence="2">Uncharacterized protein</fullName>
    </submittedName>
</protein>
<reference evidence="3" key="1">
    <citation type="submission" date="2014-10" db="EMBL/GenBank/DDBJ databases">
        <authorList>
            <person name="King R."/>
        </authorList>
    </citation>
    <scope>NUCLEOTIDE SEQUENCE [LARGE SCALE GENOMIC DNA]</scope>
    <source>
        <strain evidence="3">A3/5</strain>
    </source>
</reference>
<proteinExistence type="predicted"/>
<evidence type="ECO:0000313" key="3">
    <source>
        <dbReference type="Proteomes" id="UP000245910"/>
    </source>
</evidence>
<organism evidence="2 3">
    <name type="scientific">Fusarium venenatum</name>
    <dbReference type="NCBI Taxonomy" id="56646"/>
    <lineage>
        <taxon>Eukaryota</taxon>
        <taxon>Fungi</taxon>
        <taxon>Dikarya</taxon>
        <taxon>Ascomycota</taxon>
        <taxon>Pezizomycotina</taxon>
        <taxon>Sordariomycetes</taxon>
        <taxon>Hypocreomycetidae</taxon>
        <taxon>Hypocreales</taxon>
        <taxon>Nectriaceae</taxon>
        <taxon>Fusarium</taxon>
    </lineage>
</organism>
<evidence type="ECO:0000256" key="1">
    <source>
        <dbReference type="SAM" id="Phobius"/>
    </source>
</evidence>
<name>A0A2L2U0S5_9HYPO</name>
<sequence>MFSGGPRTDNQFYIMLACGSIAAISLFVGTIYFGNMMFGPPEPPMDEDTSAPYIEGDPPVPHPYRRSILDTIIPPVPTISTFKNGAQGRRTKFIG</sequence>
<evidence type="ECO:0000313" key="2">
    <source>
        <dbReference type="EMBL" id="CEI67465.1"/>
    </source>
</evidence>
<keyword evidence="3" id="KW-1185">Reference proteome</keyword>
<dbReference type="RefSeq" id="XP_025591180.1">
    <property type="nucleotide sequence ID" value="XM_025732234.1"/>
</dbReference>
<keyword evidence="1" id="KW-1133">Transmembrane helix</keyword>
<keyword evidence="1" id="KW-0812">Transmembrane</keyword>